<evidence type="ECO:0000313" key="3">
    <source>
        <dbReference type="Proteomes" id="UP000325787"/>
    </source>
</evidence>
<proteinExistence type="predicted"/>
<dbReference type="Proteomes" id="UP000325787">
    <property type="component" value="Chromosome"/>
</dbReference>
<dbReference type="OrthoDB" id="3693859at2"/>
<evidence type="ECO:0000256" key="1">
    <source>
        <dbReference type="SAM" id="MobiDB-lite"/>
    </source>
</evidence>
<dbReference type="InterPro" id="IPR043733">
    <property type="entry name" value="DUF5677"/>
</dbReference>
<protein>
    <submittedName>
        <fullName evidence="2">Uncharacterized protein</fullName>
    </submittedName>
</protein>
<reference evidence="3" key="1">
    <citation type="journal article" date="2021" name="Curr. Microbiol.">
        <title>Complete genome of nocamycin-producing strain Saccharothrix syringae NRRL B-16468 reveals the biosynthetic potential for secondary metabolites.</title>
        <authorList>
            <person name="Mo X."/>
            <person name="Yang S."/>
        </authorList>
    </citation>
    <scope>NUCLEOTIDE SEQUENCE [LARGE SCALE GENOMIC DNA]</scope>
    <source>
        <strain evidence="3">ATCC 51364 / DSM 43886 / JCM 6844 / KCTC 9398 / NBRC 14523 / NRRL B-16468 / INA 2240</strain>
    </source>
</reference>
<feature type="region of interest" description="Disordered" evidence="1">
    <location>
        <begin position="244"/>
        <end position="265"/>
    </location>
</feature>
<organism evidence="2 3">
    <name type="scientific">Saccharothrix syringae</name>
    <name type="common">Nocardiopsis syringae</name>
    <dbReference type="NCBI Taxonomy" id="103733"/>
    <lineage>
        <taxon>Bacteria</taxon>
        <taxon>Bacillati</taxon>
        <taxon>Actinomycetota</taxon>
        <taxon>Actinomycetes</taxon>
        <taxon>Pseudonocardiales</taxon>
        <taxon>Pseudonocardiaceae</taxon>
        <taxon>Saccharothrix</taxon>
    </lineage>
</organism>
<dbReference type="RefSeq" id="WP_033433546.1">
    <property type="nucleotide sequence ID" value="NZ_CP034550.1"/>
</dbReference>
<gene>
    <name evidence="2" type="ORF">EKG83_25745</name>
</gene>
<keyword evidence="3" id="KW-1185">Reference proteome</keyword>
<dbReference type="EMBL" id="CP034550">
    <property type="protein sequence ID" value="QFZ20368.1"/>
    <property type="molecule type" value="Genomic_DNA"/>
</dbReference>
<dbReference type="AlphaFoldDB" id="A0A5Q0H2D1"/>
<name>A0A5Q0H2D1_SACSY</name>
<accession>A0A5Q0H2D1</accession>
<evidence type="ECO:0000313" key="2">
    <source>
        <dbReference type="EMBL" id="QFZ20368.1"/>
    </source>
</evidence>
<sequence length="265" mass="29383">MTTDDRNRAPKTRLWDDRENARKARTAIMILTEAFEAVVDAGQITVHAQTSHVFQATFGWWAWIMRSSKAAVLLHDNGLDHEADPIVRSILQHALVLQWVIDVGDQALEAVAEHGENEQRRFFGHAQRAGWPSPEAVGTPVAPKPDTPHPLLPMVKNFLELCRAYDAQPAYVAFSLYSAHVHPSTKGAMAYLDPQTGLHGTPIRESYSGLLHTAACAIQTTKTINRLLARHPFDQALSRAEQALGTRIDPPVLRPEHRPSPPSTP</sequence>
<dbReference type="Pfam" id="PF18928">
    <property type="entry name" value="DUF5677"/>
    <property type="match status" value="1"/>
</dbReference>
<dbReference type="KEGG" id="ssyi:EKG83_25745"/>